<accession>A0AAE1E793</accession>
<dbReference type="EMBL" id="JAWDGP010000832">
    <property type="protein sequence ID" value="KAK3796861.1"/>
    <property type="molecule type" value="Genomic_DNA"/>
</dbReference>
<evidence type="ECO:0000313" key="2">
    <source>
        <dbReference type="Proteomes" id="UP001283361"/>
    </source>
</evidence>
<keyword evidence="2" id="KW-1185">Reference proteome</keyword>
<gene>
    <name evidence="1" type="ORF">RRG08_055696</name>
</gene>
<name>A0AAE1E793_9GAST</name>
<dbReference type="Proteomes" id="UP001283361">
    <property type="component" value="Unassembled WGS sequence"/>
</dbReference>
<dbReference type="AlphaFoldDB" id="A0AAE1E793"/>
<evidence type="ECO:0000313" key="1">
    <source>
        <dbReference type="EMBL" id="KAK3796861.1"/>
    </source>
</evidence>
<organism evidence="1 2">
    <name type="scientific">Elysia crispata</name>
    <name type="common">lettuce slug</name>
    <dbReference type="NCBI Taxonomy" id="231223"/>
    <lineage>
        <taxon>Eukaryota</taxon>
        <taxon>Metazoa</taxon>
        <taxon>Spiralia</taxon>
        <taxon>Lophotrochozoa</taxon>
        <taxon>Mollusca</taxon>
        <taxon>Gastropoda</taxon>
        <taxon>Heterobranchia</taxon>
        <taxon>Euthyneura</taxon>
        <taxon>Panpulmonata</taxon>
        <taxon>Sacoglossa</taxon>
        <taxon>Placobranchoidea</taxon>
        <taxon>Plakobranchidae</taxon>
        <taxon>Elysia</taxon>
    </lineage>
</organism>
<comment type="caution">
    <text evidence="1">The sequence shown here is derived from an EMBL/GenBank/DDBJ whole genome shotgun (WGS) entry which is preliminary data.</text>
</comment>
<proteinExistence type="predicted"/>
<sequence>MIDTLFRQNRDWPTYIPEATTFATRHLLRDLLFTGVEPVNLFTIRNGDFGICVTPRIDRLNYEHHAEPVQHPHWRSHFRSFDC</sequence>
<reference evidence="1" key="1">
    <citation type="journal article" date="2023" name="G3 (Bethesda)">
        <title>A reference genome for the long-term kleptoplast-retaining sea slug Elysia crispata morphotype clarki.</title>
        <authorList>
            <person name="Eastman K.E."/>
            <person name="Pendleton A.L."/>
            <person name="Shaikh M.A."/>
            <person name="Suttiyut T."/>
            <person name="Ogas R."/>
            <person name="Tomko P."/>
            <person name="Gavelis G."/>
            <person name="Widhalm J.R."/>
            <person name="Wisecaver J.H."/>
        </authorList>
    </citation>
    <scope>NUCLEOTIDE SEQUENCE</scope>
    <source>
        <strain evidence="1">ECLA1</strain>
    </source>
</reference>
<protein>
    <submittedName>
        <fullName evidence="1">Uncharacterized protein</fullName>
    </submittedName>
</protein>